<dbReference type="EMBL" id="JANSHE010004709">
    <property type="protein sequence ID" value="KAJ2975349.1"/>
    <property type="molecule type" value="Genomic_DNA"/>
</dbReference>
<organism evidence="1 2">
    <name type="scientific">Trametes sanguinea</name>
    <dbReference type="NCBI Taxonomy" id="158606"/>
    <lineage>
        <taxon>Eukaryota</taxon>
        <taxon>Fungi</taxon>
        <taxon>Dikarya</taxon>
        <taxon>Basidiomycota</taxon>
        <taxon>Agaricomycotina</taxon>
        <taxon>Agaricomycetes</taxon>
        <taxon>Polyporales</taxon>
        <taxon>Polyporaceae</taxon>
        <taxon>Trametes</taxon>
    </lineage>
</organism>
<name>A0ACC1N8U9_9APHY</name>
<gene>
    <name evidence="1" type="ORF">NUW54_g11746</name>
</gene>
<sequence length="387" mass="42673">MSRRIQPLARRPTEEKAESESMMVVGDQARRTVGENLAGPEAPNIPRGNAGGSRALAVRRCEASRAVSALSSMTTGPAPLSRQITATLIFALWKVYFALGLMALIPGALGRSWTTSSFLFSQARIIIYVHRMTPHTNDSAANSVCVFDEDSASGFSNASTPFTGNAIIDCNTPLLPLKGLNVQEGDRSSSGESTNADQTSRCSRCSSCTVQRPTRQLEADHHQQRLQALQCYNVPLACDMSQHPPPPSFIPVPLTKRTVEVPPFLLPGHTVAFQPSGGGRALNLTIIEPFVPFTKSVALLVRSEQWGCDRPMVIKIFDPRFLDERLQMGCPKWRPPEWTLAAEAAANHYPDVRGDDLRLYQALDHLEGEELSDRLAFWEKYFRRALV</sequence>
<accession>A0ACC1N8U9</accession>
<proteinExistence type="predicted"/>
<comment type="caution">
    <text evidence="1">The sequence shown here is derived from an EMBL/GenBank/DDBJ whole genome shotgun (WGS) entry which is preliminary data.</text>
</comment>
<dbReference type="Proteomes" id="UP001144978">
    <property type="component" value="Unassembled WGS sequence"/>
</dbReference>
<evidence type="ECO:0000313" key="1">
    <source>
        <dbReference type="EMBL" id="KAJ2975349.1"/>
    </source>
</evidence>
<protein>
    <submittedName>
        <fullName evidence="1">Uncharacterized protein</fullName>
    </submittedName>
</protein>
<reference evidence="1" key="1">
    <citation type="submission" date="2022-08" db="EMBL/GenBank/DDBJ databases">
        <title>Genome Sequence of Pycnoporus sanguineus.</title>
        <authorList>
            <person name="Buettner E."/>
        </authorList>
    </citation>
    <scope>NUCLEOTIDE SEQUENCE</scope>
    <source>
        <strain evidence="1">CG-C14</strain>
    </source>
</reference>
<evidence type="ECO:0000313" key="2">
    <source>
        <dbReference type="Proteomes" id="UP001144978"/>
    </source>
</evidence>
<keyword evidence="2" id="KW-1185">Reference proteome</keyword>